<feature type="chain" id="PRO_5031420276" evidence="1">
    <location>
        <begin position="19"/>
        <end position="211"/>
    </location>
</feature>
<reference evidence="2" key="1">
    <citation type="submission" date="2021-01" db="EMBL/GenBank/DDBJ databases">
        <authorList>
            <person name="Corre E."/>
            <person name="Pelletier E."/>
            <person name="Niang G."/>
            <person name="Scheremetjew M."/>
            <person name="Finn R."/>
            <person name="Kale V."/>
            <person name="Holt S."/>
            <person name="Cochrane G."/>
            <person name="Meng A."/>
            <person name="Brown T."/>
            <person name="Cohen L."/>
        </authorList>
    </citation>
    <scope>NUCLEOTIDE SEQUENCE</scope>
    <source>
        <strain evidence="2">CCMP125</strain>
    </source>
</reference>
<evidence type="ECO:0000256" key="1">
    <source>
        <dbReference type="SAM" id="SignalP"/>
    </source>
</evidence>
<dbReference type="PANTHER" id="PTHR48191:SF2">
    <property type="entry name" value="PROTEIN HHL1, CHLOROPLASTIC"/>
    <property type="match status" value="1"/>
</dbReference>
<dbReference type="EMBL" id="HBHT01032273">
    <property type="protein sequence ID" value="CAD9984495.1"/>
    <property type="molecule type" value="Transcribed_RNA"/>
</dbReference>
<dbReference type="AlphaFoldDB" id="A0A7S3DVU2"/>
<evidence type="ECO:0000313" key="2">
    <source>
        <dbReference type="EMBL" id="CAD9984495.1"/>
    </source>
</evidence>
<name>A0A7S3DVU2_9STRA</name>
<feature type="signal peptide" evidence="1">
    <location>
        <begin position="1"/>
        <end position="18"/>
    </location>
</feature>
<proteinExistence type="predicted"/>
<dbReference type="Pfam" id="PF20133">
    <property type="entry name" value="HHL1-like"/>
    <property type="match status" value="1"/>
</dbReference>
<sequence length="211" mass="22837">MMKSLLILGLSFLPAAYGWTTGSAVSSFAGNVLITGTAPSSSVVSGAASIEMKKGKANVPPQMRGQYAKQKEMQAMRDQVVASRTPTEDGLPVFNLFVRTKRANVWYPCGSFKGDERSAALAKSYSEGGFLSGISKKQLDGGIAGSLWQDQAKLKESIVRGFPQLKKSKDEFEFGYKLGYQGLSEEKSDEMFIVVPKEQSGPLDGLRNVFS</sequence>
<dbReference type="PANTHER" id="PTHR48191">
    <property type="entry name" value="PROTEIN HHL1 CHLOROPLASTIC"/>
    <property type="match status" value="1"/>
</dbReference>
<accession>A0A7S3DVU2</accession>
<gene>
    <name evidence="2" type="ORF">APAL1065_LOCUS21691</name>
</gene>
<protein>
    <submittedName>
        <fullName evidence="2">Uncharacterized protein</fullName>
    </submittedName>
</protein>
<keyword evidence="1" id="KW-0732">Signal</keyword>
<organism evidence="2">
    <name type="scientific">Entomoneis paludosa</name>
    <dbReference type="NCBI Taxonomy" id="265537"/>
    <lineage>
        <taxon>Eukaryota</taxon>
        <taxon>Sar</taxon>
        <taxon>Stramenopiles</taxon>
        <taxon>Ochrophyta</taxon>
        <taxon>Bacillariophyta</taxon>
        <taxon>Bacillariophyceae</taxon>
        <taxon>Bacillariophycidae</taxon>
        <taxon>Entomoneidaceae</taxon>
        <taxon>Entomoneis</taxon>
    </lineage>
</organism>
<dbReference type="InterPro" id="IPR045388">
    <property type="entry name" value="HHL1-like"/>
</dbReference>